<gene>
    <name evidence="3" type="ORF">LOC68_12225</name>
</gene>
<protein>
    <submittedName>
        <fullName evidence="3">YcxB family protein</fullName>
    </submittedName>
</protein>
<feature type="transmembrane region" description="Helical" evidence="1">
    <location>
        <begin position="227"/>
        <end position="257"/>
    </location>
</feature>
<keyword evidence="1" id="KW-0472">Membrane</keyword>
<evidence type="ECO:0000256" key="1">
    <source>
        <dbReference type="SAM" id="Phobius"/>
    </source>
</evidence>
<dbReference type="Proteomes" id="UP001139103">
    <property type="component" value="Unassembled WGS sequence"/>
</dbReference>
<dbReference type="AlphaFoldDB" id="A0A9X1MLR7"/>
<evidence type="ECO:0000259" key="2">
    <source>
        <dbReference type="Pfam" id="PF14317"/>
    </source>
</evidence>
<organism evidence="3 4">
    <name type="scientific">Blastopirellula sediminis</name>
    <dbReference type="NCBI Taxonomy" id="2894196"/>
    <lineage>
        <taxon>Bacteria</taxon>
        <taxon>Pseudomonadati</taxon>
        <taxon>Planctomycetota</taxon>
        <taxon>Planctomycetia</taxon>
        <taxon>Pirellulales</taxon>
        <taxon>Pirellulaceae</taxon>
        <taxon>Blastopirellula</taxon>
    </lineage>
</organism>
<feature type="domain" description="YcxB-like C-terminal" evidence="2">
    <location>
        <begin position="305"/>
        <end position="365"/>
    </location>
</feature>
<evidence type="ECO:0000313" key="4">
    <source>
        <dbReference type="Proteomes" id="UP001139103"/>
    </source>
</evidence>
<comment type="caution">
    <text evidence="3">The sequence shown here is derived from an EMBL/GenBank/DDBJ whole genome shotgun (WGS) entry which is preliminary data.</text>
</comment>
<keyword evidence="1" id="KW-1133">Transmembrane helix</keyword>
<proteinExistence type="predicted"/>
<dbReference type="RefSeq" id="WP_230218907.1">
    <property type="nucleotide sequence ID" value="NZ_JAJKFT010000010.1"/>
</dbReference>
<feature type="transmembrane region" description="Helical" evidence="1">
    <location>
        <begin position="263"/>
        <end position="285"/>
    </location>
</feature>
<dbReference type="Pfam" id="PF14317">
    <property type="entry name" value="YcxB"/>
    <property type="match status" value="2"/>
</dbReference>
<keyword evidence="4" id="KW-1185">Reference proteome</keyword>
<feature type="transmembrane region" description="Helical" evidence="1">
    <location>
        <begin position="48"/>
        <end position="66"/>
    </location>
</feature>
<evidence type="ECO:0000313" key="3">
    <source>
        <dbReference type="EMBL" id="MCC9629166.1"/>
    </source>
</evidence>
<accession>A0A9X1MLR7</accession>
<dbReference type="InterPro" id="IPR025588">
    <property type="entry name" value="YcxB-like_C"/>
</dbReference>
<sequence length="371" mass="42156">MTAGENPFQSPADIPNPLGEEEPLVAEGILTAADLHAAYRLLTFNPNMLAILLTGCVIGALLLGTIHPELFRMEWVAFHTITIAALTLGTLSSLYFVFPYWRRMRRQLLASPERQRLTLTAAGIRLESAGTVVNIPWSQIQRVRASRRVLFLQTSTGRMIFAPAHFFESETDYRVARRKIADGMRFAASAPAWTPLEVDAAAPVGDDAIVAEGENSWRDLLLCYWHLLWLPILLLLPIISLLAAGGFCLLVLTLFLLEPHPALPALILLHLAIPALLLWLAAVYYRTIRRQYQSQVAGIHRKWTITKESLEETTPHEKTEYRWSDVTKLVEYDDRLLMIQNRRDAHCLPRRFFASDDDWRQVLAWAREKRG</sequence>
<feature type="domain" description="YcxB-like C-terminal" evidence="2">
    <location>
        <begin position="120"/>
        <end position="173"/>
    </location>
</feature>
<dbReference type="EMBL" id="JAJKFT010000010">
    <property type="protein sequence ID" value="MCC9629166.1"/>
    <property type="molecule type" value="Genomic_DNA"/>
</dbReference>
<reference evidence="3" key="1">
    <citation type="submission" date="2021-11" db="EMBL/GenBank/DDBJ databases">
        <title>Genome sequence.</title>
        <authorList>
            <person name="Sun Q."/>
        </authorList>
    </citation>
    <scope>NUCLEOTIDE SEQUENCE</scope>
    <source>
        <strain evidence="3">JC732</strain>
    </source>
</reference>
<name>A0A9X1MLR7_9BACT</name>
<keyword evidence="1" id="KW-0812">Transmembrane</keyword>
<feature type="transmembrane region" description="Helical" evidence="1">
    <location>
        <begin position="78"/>
        <end position="98"/>
    </location>
</feature>